<reference evidence="4" key="1">
    <citation type="journal article" date="2011" name="Stand. Genomic Sci.">
        <title>Genome sequence of the filamentous, gliding Thiothrix nivea neotype strain (JP2(T)).</title>
        <authorList>
            <person name="Lapidus A."/>
            <person name="Nolan M."/>
            <person name="Lucas S."/>
            <person name="Glavina Del Rio T."/>
            <person name="Tice H."/>
            <person name="Cheng J.F."/>
            <person name="Tapia R."/>
            <person name="Han C."/>
            <person name="Goodwin L."/>
            <person name="Pitluck S."/>
            <person name="Liolios K."/>
            <person name="Pagani I."/>
            <person name="Ivanova N."/>
            <person name="Huntemann M."/>
            <person name="Mavromatis K."/>
            <person name="Mikhailova N."/>
            <person name="Pati A."/>
            <person name="Chen A."/>
            <person name="Palaniappan K."/>
            <person name="Land M."/>
            <person name="Brambilla E.M."/>
            <person name="Rohde M."/>
            <person name="Abt B."/>
            <person name="Verbarg S."/>
            <person name="Goker M."/>
            <person name="Bristow J."/>
            <person name="Eisen J.A."/>
            <person name="Markowitz V."/>
            <person name="Hugenholtz P."/>
            <person name="Kyrpides N.C."/>
            <person name="Klenk H.P."/>
            <person name="Woyke T."/>
        </authorList>
    </citation>
    <scope>NUCLEOTIDE SEQUENCE [LARGE SCALE GENOMIC DNA]</scope>
    <source>
        <strain evidence="4">ATCC 35100 / DSM 5205 / JP2</strain>
    </source>
</reference>
<dbReference type="Proteomes" id="UP000005317">
    <property type="component" value="Unassembled WGS sequence"/>
</dbReference>
<dbReference type="EMBL" id="JH651384">
    <property type="protein sequence ID" value="EIJ34956.1"/>
    <property type="molecule type" value="Genomic_DNA"/>
</dbReference>
<dbReference type="OrthoDB" id="5624736at2"/>
<feature type="signal peptide" evidence="1">
    <location>
        <begin position="1"/>
        <end position="39"/>
    </location>
</feature>
<organism evidence="3 4">
    <name type="scientific">Thiothrix nivea (strain ATCC 35100 / DSM 5205 / JP2)</name>
    <dbReference type="NCBI Taxonomy" id="870187"/>
    <lineage>
        <taxon>Bacteria</taxon>
        <taxon>Pseudomonadati</taxon>
        <taxon>Pseudomonadota</taxon>
        <taxon>Gammaproteobacteria</taxon>
        <taxon>Thiotrichales</taxon>
        <taxon>Thiotrichaceae</taxon>
        <taxon>Thiothrix</taxon>
    </lineage>
</organism>
<feature type="chain" id="PRO_5024870022" description="DUF306 domain-containing protein" evidence="1">
    <location>
        <begin position="40"/>
        <end position="180"/>
    </location>
</feature>
<gene>
    <name evidence="3" type="ORF">Thini_2402</name>
</gene>
<keyword evidence="1" id="KW-0732">Signal</keyword>
<dbReference type="RefSeq" id="WP_002708874.1">
    <property type="nucleotide sequence ID" value="NZ_JH651384.1"/>
</dbReference>
<proteinExistence type="predicted"/>
<dbReference type="AlphaFoldDB" id="A0A656HHK2"/>
<dbReference type="InterPro" id="IPR038670">
    <property type="entry name" value="HslJ-like_sf"/>
</dbReference>
<keyword evidence="4" id="KW-1185">Reference proteome</keyword>
<sequence precursor="true">MDYKQTFFAPSTNVVWRKQVLLLAATSISLALFCKPAIAAEDQPLPVGACPLNSGGSSLLGTEWRLLSIYGNEVPVNLEINMTVGEDAMSGFAGCNDYTTRFKRVGHTGFMITGSEKGQQGCQVLSTVVGAPTINVGDWEGGYLRTLQRAGSVQQEGATLKFYNRSGETSIVFAKKYGSL</sequence>
<dbReference type="Pfam" id="PF03724">
    <property type="entry name" value="META"/>
    <property type="match status" value="1"/>
</dbReference>
<feature type="domain" description="DUF306" evidence="2">
    <location>
        <begin position="58"/>
        <end position="173"/>
    </location>
</feature>
<evidence type="ECO:0000256" key="1">
    <source>
        <dbReference type="SAM" id="SignalP"/>
    </source>
</evidence>
<dbReference type="InterPro" id="IPR005184">
    <property type="entry name" value="DUF306_Meta_HslJ"/>
</dbReference>
<evidence type="ECO:0000259" key="2">
    <source>
        <dbReference type="Pfam" id="PF03724"/>
    </source>
</evidence>
<dbReference type="Gene3D" id="2.40.128.270">
    <property type="match status" value="1"/>
</dbReference>
<accession>A0A656HHK2</accession>
<name>A0A656HHK2_THINJ</name>
<evidence type="ECO:0000313" key="4">
    <source>
        <dbReference type="Proteomes" id="UP000005317"/>
    </source>
</evidence>
<protein>
    <recommendedName>
        <fullName evidence="2">DUF306 domain-containing protein</fullName>
    </recommendedName>
</protein>
<evidence type="ECO:0000313" key="3">
    <source>
        <dbReference type="EMBL" id="EIJ34956.1"/>
    </source>
</evidence>